<evidence type="ECO:0000256" key="4">
    <source>
        <dbReference type="ARBA" id="ARBA00040133"/>
    </source>
</evidence>
<evidence type="ECO:0000256" key="5">
    <source>
        <dbReference type="PROSITE-ProRule" id="PRU00339"/>
    </source>
</evidence>
<evidence type="ECO:0000259" key="7">
    <source>
        <dbReference type="Pfam" id="PF13877"/>
    </source>
</evidence>
<dbReference type="GO" id="GO:0101031">
    <property type="term" value="C:protein folding chaperone complex"/>
    <property type="evidence" value="ECO:0007669"/>
    <property type="project" value="TreeGrafter"/>
</dbReference>
<organism evidence="8 9">
    <name type="scientific">Russula ochroleuca</name>
    <dbReference type="NCBI Taxonomy" id="152965"/>
    <lineage>
        <taxon>Eukaryota</taxon>
        <taxon>Fungi</taxon>
        <taxon>Dikarya</taxon>
        <taxon>Basidiomycota</taxon>
        <taxon>Agaricomycotina</taxon>
        <taxon>Agaricomycetes</taxon>
        <taxon>Russulales</taxon>
        <taxon>Russulaceae</taxon>
        <taxon>Russula</taxon>
    </lineage>
</organism>
<dbReference type="InterPro" id="IPR019734">
    <property type="entry name" value="TPR_rpt"/>
</dbReference>
<sequence>MSSSSTTSKEKGNAAFKSGDYAAAIGHYTAAALADPSEPTFFLNRAAAYLKLSKNEDAERDCTTVLGLSNNKNVKAFFRRAQARAALEKLGEAHNDLQRALKLEPSNEAVKAELARVDELIVNRKGKTRSAPIGLSVPAPPPAPSPSPTTPPKRRRVPITIVDNDNNHPPVVTQSTGDGDDLLLNPISSRRVLQPSPDGKSAPITPAPAPVAPKPTPASFREAKQVREAKSAGRVGGGIFRMSGNDTVFETRDVPASAAVADHPPKDPAPTPASTHTAPAATRAPSAAPRTLFEFTRAWDSIPSSDTATRWALLNSIHPTSLPALFGASLEPALLASLVSVLAGASANTDNITSRDAVRAVMCSLARVSRFRTVVQFLSRAERDAARAAWEAVVQGDGGDGEVEEAARLWGFTDP</sequence>
<name>A0A9P5JZ45_9AGAM</name>
<dbReference type="EMBL" id="WHVB01000025">
    <property type="protein sequence ID" value="KAF8470420.1"/>
    <property type="molecule type" value="Genomic_DNA"/>
</dbReference>
<dbReference type="Pfam" id="PF13877">
    <property type="entry name" value="RPAP3_C"/>
    <property type="match status" value="1"/>
</dbReference>
<feature type="compositionally biased region" description="Pro residues" evidence="6">
    <location>
        <begin position="205"/>
        <end position="216"/>
    </location>
</feature>
<evidence type="ECO:0000313" key="8">
    <source>
        <dbReference type="EMBL" id="KAF8470420.1"/>
    </source>
</evidence>
<reference evidence="8" key="1">
    <citation type="submission" date="2019-10" db="EMBL/GenBank/DDBJ databases">
        <authorList>
            <consortium name="DOE Joint Genome Institute"/>
            <person name="Kuo A."/>
            <person name="Miyauchi S."/>
            <person name="Kiss E."/>
            <person name="Drula E."/>
            <person name="Kohler A."/>
            <person name="Sanchez-Garcia M."/>
            <person name="Andreopoulos B."/>
            <person name="Barry K.W."/>
            <person name="Bonito G."/>
            <person name="Buee M."/>
            <person name="Carver A."/>
            <person name="Chen C."/>
            <person name="Cichocki N."/>
            <person name="Clum A."/>
            <person name="Culley D."/>
            <person name="Crous P.W."/>
            <person name="Fauchery L."/>
            <person name="Girlanda M."/>
            <person name="Hayes R."/>
            <person name="Keri Z."/>
            <person name="LaButti K."/>
            <person name="Lipzen A."/>
            <person name="Lombard V."/>
            <person name="Magnuson J."/>
            <person name="Maillard F."/>
            <person name="Morin E."/>
            <person name="Murat C."/>
            <person name="Nolan M."/>
            <person name="Ohm R."/>
            <person name="Pangilinan J."/>
            <person name="Pereira M."/>
            <person name="Perotto S."/>
            <person name="Peter M."/>
            <person name="Riley R."/>
            <person name="Sitrit Y."/>
            <person name="Stielow B."/>
            <person name="Szollosi G."/>
            <person name="Zifcakova L."/>
            <person name="Stursova M."/>
            <person name="Spatafora J.W."/>
            <person name="Tedersoo L."/>
            <person name="Vaario L.-M."/>
            <person name="Yamada A."/>
            <person name="Yan M."/>
            <person name="Wang P."/>
            <person name="Xu J."/>
            <person name="Bruns T."/>
            <person name="Baldrian P."/>
            <person name="Vilgalys R."/>
            <person name="Henrissat B."/>
            <person name="Grigoriev I.V."/>
            <person name="Hibbett D."/>
            <person name="Nagy L.G."/>
            <person name="Martin F.M."/>
        </authorList>
    </citation>
    <scope>NUCLEOTIDE SEQUENCE</scope>
    <source>
        <strain evidence="8">Prilba</strain>
    </source>
</reference>
<dbReference type="InterPro" id="IPR011990">
    <property type="entry name" value="TPR-like_helical_dom_sf"/>
</dbReference>
<comment type="caution">
    <text evidence="8">The sequence shown here is derived from an EMBL/GenBank/DDBJ whole genome shotgun (WGS) entry which is preliminary data.</text>
</comment>
<feature type="region of interest" description="Disordered" evidence="6">
    <location>
        <begin position="130"/>
        <end position="217"/>
    </location>
</feature>
<evidence type="ECO:0000256" key="1">
    <source>
        <dbReference type="ARBA" id="ARBA00022737"/>
    </source>
</evidence>
<reference evidence="8" key="2">
    <citation type="journal article" date="2020" name="Nat. Commun.">
        <title>Large-scale genome sequencing of mycorrhizal fungi provides insights into the early evolution of symbiotic traits.</title>
        <authorList>
            <person name="Miyauchi S."/>
            <person name="Kiss E."/>
            <person name="Kuo A."/>
            <person name="Drula E."/>
            <person name="Kohler A."/>
            <person name="Sanchez-Garcia M."/>
            <person name="Morin E."/>
            <person name="Andreopoulos B."/>
            <person name="Barry K.W."/>
            <person name="Bonito G."/>
            <person name="Buee M."/>
            <person name="Carver A."/>
            <person name="Chen C."/>
            <person name="Cichocki N."/>
            <person name="Clum A."/>
            <person name="Culley D."/>
            <person name="Crous P.W."/>
            <person name="Fauchery L."/>
            <person name="Girlanda M."/>
            <person name="Hayes R.D."/>
            <person name="Keri Z."/>
            <person name="LaButti K."/>
            <person name="Lipzen A."/>
            <person name="Lombard V."/>
            <person name="Magnuson J."/>
            <person name="Maillard F."/>
            <person name="Murat C."/>
            <person name="Nolan M."/>
            <person name="Ohm R.A."/>
            <person name="Pangilinan J."/>
            <person name="Pereira M.F."/>
            <person name="Perotto S."/>
            <person name="Peter M."/>
            <person name="Pfister S."/>
            <person name="Riley R."/>
            <person name="Sitrit Y."/>
            <person name="Stielow J.B."/>
            <person name="Szollosi G."/>
            <person name="Zifcakova L."/>
            <person name="Stursova M."/>
            <person name="Spatafora J.W."/>
            <person name="Tedersoo L."/>
            <person name="Vaario L.M."/>
            <person name="Yamada A."/>
            <person name="Yan M."/>
            <person name="Wang P."/>
            <person name="Xu J."/>
            <person name="Bruns T."/>
            <person name="Baldrian P."/>
            <person name="Vilgalys R."/>
            <person name="Dunand C."/>
            <person name="Henrissat B."/>
            <person name="Grigoriev I.V."/>
            <person name="Hibbett D."/>
            <person name="Nagy L.G."/>
            <person name="Martin F.M."/>
        </authorList>
    </citation>
    <scope>NUCLEOTIDE SEQUENCE</scope>
    <source>
        <strain evidence="8">Prilba</strain>
    </source>
</reference>
<dbReference type="Proteomes" id="UP000759537">
    <property type="component" value="Unassembled WGS sequence"/>
</dbReference>
<evidence type="ECO:0000256" key="6">
    <source>
        <dbReference type="SAM" id="MobiDB-lite"/>
    </source>
</evidence>
<feature type="region of interest" description="Disordered" evidence="6">
    <location>
        <begin position="259"/>
        <end position="287"/>
    </location>
</feature>
<dbReference type="InterPro" id="IPR025986">
    <property type="entry name" value="RPAP3-like_C"/>
</dbReference>
<dbReference type="InterPro" id="IPR051966">
    <property type="entry name" value="RPAP3"/>
</dbReference>
<keyword evidence="2 5" id="KW-0802">TPR repeat</keyword>
<feature type="repeat" description="TPR" evidence="5">
    <location>
        <begin position="74"/>
        <end position="107"/>
    </location>
</feature>
<feature type="compositionally biased region" description="Low complexity" evidence="6">
    <location>
        <begin position="272"/>
        <end position="287"/>
    </location>
</feature>
<feature type="compositionally biased region" description="Pro residues" evidence="6">
    <location>
        <begin position="138"/>
        <end position="151"/>
    </location>
</feature>
<dbReference type="SUPFAM" id="SSF48452">
    <property type="entry name" value="TPR-like"/>
    <property type="match status" value="1"/>
</dbReference>
<dbReference type="AlphaFoldDB" id="A0A9P5JZ45"/>
<feature type="domain" description="RNA-polymerase II-associated protein 3-like C-terminal" evidence="7">
    <location>
        <begin position="288"/>
        <end position="383"/>
    </location>
</feature>
<proteinExistence type="inferred from homology"/>
<protein>
    <recommendedName>
        <fullName evidence="4">RNA polymerase II-associated protein 3</fullName>
    </recommendedName>
</protein>
<dbReference type="PROSITE" id="PS50005">
    <property type="entry name" value="TPR"/>
    <property type="match status" value="1"/>
</dbReference>
<keyword evidence="9" id="KW-1185">Reference proteome</keyword>
<dbReference type="SMART" id="SM00028">
    <property type="entry name" value="TPR"/>
    <property type="match status" value="3"/>
</dbReference>
<dbReference type="PANTHER" id="PTHR46423">
    <property type="entry name" value="RNA POLYMERASE II-ASSOCIATED PROTEIN 3"/>
    <property type="match status" value="1"/>
</dbReference>
<dbReference type="OrthoDB" id="629492at2759"/>
<accession>A0A9P5JZ45</accession>
<gene>
    <name evidence="8" type="ORF">DFH94DRAFT_209695</name>
</gene>
<evidence type="ECO:0000256" key="2">
    <source>
        <dbReference type="ARBA" id="ARBA00022803"/>
    </source>
</evidence>
<evidence type="ECO:0000313" key="9">
    <source>
        <dbReference type="Proteomes" id="UP000759537"/>
    </source>
</evidence>
<dbReference type="Gene3D" id="1.25.40.10">
    <property type="entry name" value="Tetratricopeptide repeat domain"/>
    <property type="match status" value="1"/>
</dbReference>
<evidence type="ECO:0000256" key="3">
    <source>
        <dbReference type="ARBA" id="ARBA00038275"/>
    </source>
</evidence>
<keyword evidence="1" id="KW-0677">Repeat</keyword>
<comment type="similarity">
    <text evidence="3">Belongs to the RPAP3 family.</text>
</comment>
<dbReference type="PANTHER" id="PTHR46423:SF1">
    <property type="entry name" value="RNA POLYMERASE II-ASSOCIATED PROTEIN 3"/>
    <property type="match status" value="1"/>
</dbReference>